<evidence type="ECO:0000256" key="1">
    <source>
        <dbReference type="SAM" id="Phobius"/>
    </source>
</evidence>
<dbReference type="EMBL" id="UGPW01000001">
    <property type="protein sequence ID" value="STY87065.1"/>
    <property type="molecule type" value="Genomic_DNA"/>
</dbReference>
<dbReference type="SUPFAM" id="SSF74653">
    <property type="entry name" value="TolA/TonB C-terminal domain"/>
    <property type="match status" value="1"/>
</dbReference>
<keyword evidence="1" id="KW-0472">Membrane</keyword>
<keyword evidence="1" id="KW-0812">Transmembrane</keyword>
<dbReference type="Proteomes" id="UP000255102">
    <property type="component" value="Unassembled WGS sequence"/>
</dbReference>
<reference evidence="2 3" key="1">
    <citation type="submission" date="2018-06" db="EMBL/GenBank/DDBJ databases">
        <authorList>
            <consortium name="Pathogen Informatics"/>
            <person name="Doyle S."/>
        </authorList>
    </citation>
    <scope>NUCLEOTIDE SEQUENCE [LARGE SCALE GENOMIC DNA]</scope>
    <source>
        <strain evidence="2 3">NCTC11227</strain>
    </source>
</reference>
<organism evidence="2 3">
    <name type="scientific">Moraxella ovis</name>
    <dbReference type="NCBI Taxonomy" id="29433"/>
    <lineage>
        <taxon>Bacteria</taxon>
        <taxon>Pseudomonadati</taxon>
        <taxon>Pseudomonadota</taxon>
        <taxon>Gammaproteobacteria</taxon>
        <taxon>Moraxellales</taxon>
        <taxon>Moraxellaceae</taxon>
        <taxon>Moraxella</taxon>
    </lineage>
</organism>
<evidence type="ECO:0000313" key="3">
    <source>
        <dbReference type="Proteomes" id="UP000255102"/>
    </source>
</evidence>
<proteinExistence type="predicted"/>
<dbReference type="STRING" id="29433.MOVS_05080"/>
<dbReference type="Gene3D" id="3.30.1150.10">
    <property type="match status" value="1"/>
</dbReference>
<gene>
    <name evidence="2" type="ORF">NCTC11227_01064</name>
</gene>
<keyword evidence="1" id="KW-1133">Transmembrane helix</keyword>
<evidence type="ECO:0000313" key="2">
    <source>
        <dbReference type="EMBL" id="STY87065.1"/>
    </source>
</evidence>
<name>A0A378PJX9_9GAMM</name>
<dbReference type="AlphaFoldDB" id="A0A378PJX9"/>
<sequence>MSPMSSAASDQQSVNIQPARLTKSTILIVILVTILVHLLAILAMLSVKPVQPPKVNVLEAQILSQADTKRIRSVSSTVVQKTIHHNVGDQAEFQPIFRSSTPIKPTWQPIRDIQQPSHPPVYEYEHIEHPPIDEAIMTYDTQGSASIDTPTVQESTTQKTTPSADLKQAASAATARIIMAWERYNDTGGKKIMVTIQLDNAGNVTGVRVGNGDQELASSATAAIYDSSPISEMAGLKNSLTIEFNSTQ</sequence>
<protein>
    <submittedName>
        <fullName evidence="2">Protein TolA</fullName>
    </submittedName>
</protein>
<feature type="transmembrane region" description="Helical" evidence="1">
    <location>
        <begin position="26"/>
        <end position="47"/>
    </location>
</feature>
<accession>A0A378PJX9</accession>